<dbReference type="Pfam" id="PF09811">
    <property type="entry name" value="Yae1_N"/>
    <property type="match status" value="1"/>
</dbReference>
<dbReference type="InterPro" id="IPR022384">
    <property type="entry name" value="FormiminoTrfase_cat_dom_sf"/>
</dbReference>
<dbReference type="InterPro" id="IPR051623">
    <property type="entry name" value="FTCD"/>
</dbReference>
<sequence>MGLNCQCRGWKVETPPKVSVMQSTVCKERSFQLHPVTVISMEPKANDPDDFIESSVLLDETQYQEGYRDGYNDGLVSGKEEGREVGLKMGFQGGEEMGFYRGCIDVWNSVTRANPDAFSFRIKNRIEQLEKLVEGYPLLEPENEQVQEMMEKIRLKFRIISANLGVRLEYEGSPTSTREVQDFYYIVGEDMLKSMLTCCKVYISESRNALALESIEQAAKLFPEAPVINRFKDENYNRVGYTLVSCFDPNSSSEATSLKNAVLGMVKAAFDSIDLSSHCGTHPRLGVVDHICFHPLTQASLDQVADLAKSAAAEIGRRHQVPTFLYGAAHGEGRSLDCVRRELGYFKPNSSGNQWRGGLNLGPLNLKPDLGPTQLTQSKGVVVVGATGWVDNYNVPVFSTNIEVVRRIARKVSGRGGGLDSVQAMGLMHGEDRTEVACNLLDPDRVGSDQVQARVERLAADEGLSAGKGYFTDFSREKIIELYLNAASTV</sequence>
<dbReference type="RefSeq" id="XP_020086191.1">
    <property type="nucleotide sequence ID" value="XM_020230602.1"/>
</dbReference>
<keyword evidence="5" id="KW-1185">Reference proteome</keyword>
<evidence type="ECO:0000256" key="1">
    <source>
        <dbReference type="ARBA" id="ARBA00012252"/>
    </source>
</evidence>
<dbReference type="GO" id="GO:0005542">
    <property type="term" value="F:folic acid binding"/>
    <property type="evidence" value="ECO:0007669"/>
    <property type="project" value="InterPro"/>
</dbReference>
<feature type="domain" description="Formiminotransferase N-terminal subdomain" evidence="4">
    <location>
        <begin position="195"/>
        <end position="388"/>
    </location>
</feature>
<evidence type="ECO:0000313" key="6">
    <source>
        <dbReference type="RefSeq" id="XP_020086191.1"/>
    </source>
</evidence>
<dbReference type="GO" id="GO:0030409">
    <property type="term" value="F:glutamate formimidoyltransferase activity"/>
    <property type="evidence" value="ECO:0007669"/>
    <property type="project" value="UniProtKB-EC"/>
</dbReference>
<evidence type="ECO:0000313" key="5">
    <source>
        <dbReference type="Proteomes" id="UP000515123"/>
    </source>
</evidence>
<evidence type="ECO:0000256" key="2">
    <source>
        <dbReference type="ARBA" id="ARBA00022679"/>
    </source>
</evidence>
<dbReference type="Proteomes" id="UP000515123">
    <property type="component" value="Linkage group 4"/>
</dbReference>
<name>A0A6P5ER50_ANACO</name>
<dbReference type="GeneID" id="109708780"/>
<dbReference type="InterPro" id="IPR019191">
    <property type="entry name" value="Essential_protein_Yae1_N"/>
</dbReference>
<dbReference type="PANTHER" id="PTHR12234">
    <property type="entry name" value="FORMIMINOTRANSFERASE-CYCLODEAMINASE"/>
    <property type="match status" value="1"/>
</dbReference>
<dbReference type="AlphaFoldDB" id="A0A6P5ER50"/>
<dbReference type="Gene3D" id="3.30.990.10">
    <property type="entry name" value="Formiminotransferase, N-terminal subdomain"/>
    <property type="match status" value="1"/>
</dbReference>
<dbReference type="Gene3D" id="3.30.70.670">
    <property type="entry name" value="Formiminotransferase, C-terminal subdomain"/>
    <property type="match status" value="1"/>
</dbReference>
<dbReference type="InterPro" id="IPR037064">
    <property type="entry name" value="Formiminotransferase_N_sf"/>
</dbReference>
<reference evidence="6" key="2">
    <citation type="submission" date="2025-08" db="UniProtKB">
        <authorList>
            <consortium name="RefSeq"/>
        </authorList>
    </citation>
    <scope>IDENTIFICATION</scope>
    <source>
        <tissue evidence="6">Leaf</tissue>
    </source>
</reference>
<dbReference type="SUPFAM" id="SSF55116">
    <property type="entry name" value="Formiminotransferase domain of formiminotransferase-cyclodeaminase"/>
    <property type="match status" value="2"/>
</dbReference>
<proteinExistence type="predicted"/>
<dbReference type="InterPro" id="IPR037070">
    <property type="entry name" value="Formiminotransferase_C_sf"/>
</dbReference>
<evidence type="ECO:0000259" key="3">
    <source>
        <dbReference type="SMART" id="SM01221"/>
    </source>
</evidence>
<dbReference type="OrthoDB" id="48036at2759"/>
<reference evidence="5" key="1">
    <citation type="journal article" date="2015" name="Nat. Genet.">
        <title>The pineapple genome and the evolution of CAM photosynthesis.</title>
        <authorList>
            <person name="Ming R."/>
            <person name="VanBuren R."/>
            <person name="Wai C.M."/>
            <person name="Tang H."/>
            <person name="Schatz M.C."/>
            <person name="Bowers J.E."/>
            <person name="Lyons E."/>
            <person name="Wang M.L."/>
            <person name="Chen J."/>
            <person name="Biggers E."/>
            <person name="Zhang J."/>
            <person name="Huang L."/>
            <person name="Zhang L."/>
            <person name="Miao W."/>
            <person name="Zhang J."/>
            <person name="Ye Z."/>
            <person name="Miao C."/>
            <person name="Lin Z."/>
            <person name="Wang H."/>
            <person name="Zhou H."/>
            <person name="Yim W.C."/>
            <person name="Priest H.D."/>
            <person name="Zheng C."/>
            <person name="Woodhouse M."/>
            <person name="Edger P.P."/>
            <person name="Guyot R."/>
            <person name="Guo H.B."/>
            <person name="Guo H."/>
            <person name="Zheng G."/>
            <person name="Singh R."/>
            <person name="Sharma A."/>
            <person name="Min X."/>
            <person name="Zheng Y."/>
            <person name="Lee H."/>
            <person name="Gurtowski J."/>
            <person name="Sedlazeck F.J."/>
            <person name="Harkess A."/>
            <person name="McKain M.R."/>
            <person name="Liao Z."/>
            <person name="Fang J."/>
            <person name="Liu J."/>
            <person name="Zhang X."/>
            <person name="Zhang Q."/>
            <person name="Hu W."/>
            <person name="Qin Y."/>
            <person name="Wang K."/>
            <person name="Chen L.Y."/>
            <person name="Shirley N."/>
            <person name="Lin Y.R."/>
            <person name="Liu L.Y."/>
            <person name="Hernandez A.G."/>
            <person name="Wright C.L."/>
            <person name="Bulone V."/>
            <person name="Tuskan G.A."/>
            <person name="Heath K."/>
            <person name="Zee F."/>
            <person name="Moore P.H."/>
            <person name="Sunkar R."/>
            <person name="Leebens-Mack J.H."/>
            <person name="Mockler T."/>
            <person name="Bennetzen J.L."/>
            <person name="Freeling M."/>
            <person name="Sankoff D."/>
            <person name="Paterson A.H."/>
            <person name="Zhu X."/>
            <person name="Yang X."/>
            <person name="Smith J.A."/>
            <person name="Cushman J.C."/>
            <person name="Paull R.E."/>
            <person name="Yu Q."/>
        </authorList>
    </citation>
    <scope>NUCLEOTIDE SEQUENCE [LARGE SCALE GENOMIC DNA]</scope>
    <source>
        <strain evidence="5">cv. F153</strain>
    </source>
</reference>
<dbReference type="PANTHER" id="PTHR12234:SF1">
    <property type="entry name" value="FORMIMINOTRANSFERASE N-TERMINAL SUBDOMAIN-CONTAINING PROTEIN"/>
    <property type="match status" value="1"/>
</dbReference>
<dbReference type="SMART" id="SM01222">
    <property type="entry name" value="FTCD_N"/>
    <property type="match status" value="1"/>
</dbReference>
<accession>A0A6P5ER50</accession>
<evidence type="ECO:0000259" key="4">
    <source>
        <dbReference type="SMART" id="SM01222"/>
    </source>
</evidence>
<feature type="domain" description="Formiminotransferase C-terminal subdomain" evidence="3">
    <location>
        <begin position="393"/>
        <end position="483"/>
    </location>
</feature>
<dbReference type="Pfam" id="PF07837">
    <property type="entry name" value="FTCD_N"/>
    <property type="match status" value="1"/>
</dbReference>
<keyword evidence="2" id="KW-0808">Transferase</keyword>
<gene>
    <name evidence="6" type="primary">LOC109708780</name>
</gene>
<dbReference type="InterPro" id="IPR013802">
    <property type="entry name" value="Formiminotransferase_C"/>
</dbReference>
<protein>
    <recommendedName>
        <fullName evidence="1">glutamate formimidoyltransferase</fullName>
        <ecNumber evidence="1">2.1.2.5</ecNumber>
    </recommendedName>
</protein>
<dbReference type="SMART" id="SM01221">
    <property type="entry name" value="FTCD"/>
    <property type="match status" value="1"/>
</dbReference>
<dbReference type="InterPro" id="IPR012886">
    <property type="entry name" value="Formiminotransferase_N"/>
</dbReference>
<dbReference type="EC" id="2.1.2.5" evidence="1"/>
<organism evidence="5 6">
    <name type="scientific">Ananas comosus</name>
    <name type="common">Pineapple</name>
    <name type="synonym">Ananas ananas</name>
    <dbReference type="NCBI Taxonomy" id="4615"/>
    <lineage>
        <taxon>Eukaryota</taxon>
        <taxon>Viridiplantae</taxon>
        <taxon>Streptophyta</taxon>
        <taxon>Embryophyta</taxon>
        <taxon>Tracheophyta</taxon>
        <taxon>Spermatophyta</taxon>
        <taxon>Magnoliopsida</taxon>
        <taxon>Liliopsida</taxon>
        <taxon>Poales</taxon>
        <taxon>Bromeliaceae</taxon>
        <taxon>Bromelioideae</taxon>
        <taxon>Ananas</taxon>
    </lineage>
</organism>